<dbReference type="EMBL" id="JARIHO010000086">
    <property type="protein sequence ID" value="KAJ7307881.1"/>
    <property type="molecule type" value="Genomic_DNA"/>
</dbReference>
<organism evidence="2 3">
    <name type="scientific">Mycena albidolilacea</name>
    <dbReference type="NCBI Taxonomy" id="1033008"/>
    <lineage>
        <taxon>Eukaryota</taxon>
        <taxon>Fungi</taxon>
        <taxon>Dikarya</taxon>
        <taxon>Basidiomycota</taxon>
        <taxon>Agaricomycotina</taxon>
        <taxon>Agaricomycetes</taxon>
        <taxon>Agaricomycetidae</taxon>
        <taxon>Agaricales</taxon>
        <taxon>Marasmiineae</taxon>
        <taxon>Mycenaceae</taxon>
        <taxon>Mycena</taxon>
    </lineage>
</organism>
<feature type="region of interest" description="Disordered" evidence="1">
    <location>
        <begin position="162"/>
        <end position="199"/>
    </location>
</feature>
<dbReference type="AlphaFoldDB" id="A0AAD6Z513"/>
<keyword evidence="3" id="KW-1185">Reference proteome</keyword>
<name>A0AAD6Z513_9AGAR</name>
<evidence type="ECO:0000313" key="2">
    <source>
        <dbReference type="EMBL" id="KAJ7307881.1"/>
    </source>
</evidence>
<gene>
    <name evidence="2" type="ORF">DFH08DRAFT_823963</name>
</gene>
<reference evidence="2" key="1">
    <citation type="submission" date="2023-03" db="EMBL/GenBank/DDBJ databases">
        <title>Massive genome expansion in bonnet fungi (Mycena s.s.) driven by repeated elements and novel gene families across ecological guilds.</title>
        <authorList>
            <consortium name="Lawrence Berkeley National Laboratory"/>
            <person name="Harder C.B."/>
            <person name="Miyauchi S."/>
            <person name="Viragh M."/>
            <person name="Kuo A."/>
            <person name="Thoen E."/>
            <person name="Andreopoulos B."/>
            <person name="Lu D."/>
            <person name="Skrede I."/>
            <person name="Drula E."/>
            <person name="Henrissat B."/>
            <person name="Morin E."/>
            <person name="Kohler A."/>
            <person name="Barry K."/>
            <person name="LaButti K."/>
            <person name="Morin E."/>
            <person name="Salamov A."/>
            <person name="Lipzen A."/>
            <person name="Mereny Z."/>
            <person name="Hegedus B."/>
            <person name="Baldrian P."/>
            <person name="Stursova M."/>
            <person name="Weitz H."/>
            <person name="Taylor A."/>
            <person name="Grigoriev I.V."/>
            <person name="Nagy L.G."/>
            <person name="Martin F."/>
            <person name="Kauserud H."/>
        </authorList>
    </citation>
    <scope>NUCLEOTIDE SEQUENCE</scope>
    <source>
        <strain evidence="2">CBHHK002</strain>
    </source>
</reference>
<evidence type="ECO:0000313" key="3">
    <source>
        <dbReference type="Proteomes" id="UP001218218"/>
    </source>
</evidence>
<feature type="compositionally biased region" description="Low complexity" evidence="1">
    <location>
        <begin position="162"/>
        <end position="174"/>
    </location>
</feature>
<feature type="compositionally biased region" description="Pro residues" evidence="1">
    <location>
        <begin position="185"/>
        <end position="199"/>
    </location>
</feature>
<proteinExistence type="predicted"/>
<dbReference type="Proteomes" id="UP001218218">
    <property type="component" value="Unassembled WGS sequence"/>
</dbReference>
<evidence type="ECO:0000256" key="1">
    <source>
        <dbReference type="SAM" id="MobiDB-lite"/>
    </source>
</evidence>
<feature type="region of interest" description="Disordered" evidence="1">
    <location>
        <begin position="23"/>
        <end position="81"/>
    </location>
</feature>
<comment type="caution">
    <text evidence="2">The sequence shown here is derived from an EMBL/GenBank/DDBJ whole genome shotgun (WGS) entry which is preliminary data.</text>
</comment>
<protein>
    <submittedName>
        <fullName evidence="2">Uncharacterized protein</fullName>
    </submittedName>
</protein>
<sequence length="199" mass="21979">MSDPPKQRIANLFHNIMEIAYELTQQLSPAPSPPPSRSTTPEPSNREESSPGATATTADRFSLGFPSHPEGVTNRNDNDRDLYKGIGDTAKAAIREQTQISRILCSPYLFDRASSSYAVKRMKVRQDLSERVKTVQARHMPQFGEPSDQFHQRAWVMCRRSTASSLLPPSSRAAVRGLAPTSARPLPPSVPPRANPRSS</sequence>
<accession>A0AAD6Z513</accession>